<evidence type="ECO:0000313" key="2">
    <source>
        <dbReference type="EMBL" id="WZN64268.1"/>
    </source>
</evidence>
<protein>
    <submittedName>
        <fullName evidence="2">Uncharacterized protein</fullName>
    </submittedName>
</protein>
<dbReference type="Pfam" id="PF15306">
    <property type="entry name" value="LIN37"/>
    <property type="match status" value="1"/>
</dbReference>
<evidence type="ECO:0000256" key="1">
    <source>
        <dbReference type="SAM" id="MobiDB-lite"/>
    </source>
</evidence>
<proteinExistence type="predicted"/>
<dbReference type="PANTHER" id="PTHR37173">
    <property type="entry name" value="HYDROXYPROLINE-RICH GLYCOPROTEIN FAMILY PROTEIN"/>
    <property type="match status" value="1"/>
</dbReference>
<dbReference type="GO" id="GO:0017053">
    <property type="term" value="C:transcription repressor complex"/>
    <property type="evidence" value="ECO:0007669"/>
    <property type="project" value="InterPro"/>
</dbReference>
<dbReference type="EMBL" id="CP151509">
    <property type="protein sequence ID" value="WZN64268.1"/>
    <property type="molecule type" value="Genomic_DNA"/>
</dbReference>
<organism evidence="2 3">
    <name type="scientific">Chloropicon roscoffensis</name>
    <dbReference type="NCBI Taxonomy" id="1461544"/>
    <lineage>
        <taxon>Eukaryota</taxon>
        <taxon>Viridiplantae</taxon>
        <taxon>Chlorophyta</taxon>
        <taxon>Chloropicophyceae</taxon>
        <taxon>Chloropicales</taxon>
        <taxon>Chloropicaceae</taxon>
        <taxon>Chloropicon</taxon>
    </lineage>
</organism>
<feature type="region of interest" description="Disordered" evidence="1">
    <location>
        <begin position="1"/>
        <end position="98"/>
    </location>
</feature>
<gene>
    <name evidence="2" type="ORF">HKI87_09g58230</name>
</gene>
<accession>A0AAX4PDD8</accession>
<evidence type="ECO:0000313" key="3">
    <source>
        <dbReference type="Proteomes" id="UP001472866"/>
    </source>
</evidence>
<dbReference type="InterPro" id="IPR028226">
    <property type="entry name" value="LIN37"/>
</dbReference>
<dbReference type="Proteomes" id="UP001472866">
    <property type="component" value="Chromosome 09"/>
</dbReference>
<reference evidence="2 3" key="1">
    <citation type="submission" date="2024-03" db="EMBL/GenBank/DDBJ databases">
        <title>Complete genome sequence of the green alga Chloropicon roscoffensis RCC1871.</title>
        <authorList>
            <person name="Lemieux C."/>
            <person name="Pombert J.-F."/>
            <person name="Otis C."/>
            <person name="Turmel M."/>
        </authorList>
    </citation>
    <scope>NUCLEOTIDE SEQUENCE [LARGE SCALE GENOMIC DNA]</scope>
    <source>
        <strain evidence="2 3">RCC1871</strain>
    </source>
</reference>
<feature type="region of interest" description="Disordered" evidence="1">
    <location>
        <begin position="136"/>
        <end position="187"/>
    </location>
</feature>
<dbReference type="AlphaFoldDB" id="A0AAX4PDD8"/>
<keyword evidence="3" id="KW-1185">Reference proteome</keyword>
<sequence>MDSAGAGSPRGEEERREADAQQPKTDSPTPEEERSDSGRAAAAEAGPSGDEEDGKRPSTSADEEKSAEAAAAAGESIDNKDSNDGVAVKTEATVAPPRKTSVIFADRKITTNENVDEIGLYSMCRSWFRNETEVLEASETAEDSPGLKLPPPTPKAKVEEKEHKEPVQHTAEEETALASKEGEDAMDVDVAPCDKEKRLVLIPAAADSSKKVEAEELSKDVLFKGHMKRWKAIKKDRSRQHRLNSERFEDRLKLLLDNK</sequence>
<name>A0AAX4PDD8_9CHLO</name>
<feature type="compositionally biased region" description="Basic and acidic residues" evidence="1">
    <location>
        <begin position="156"/>
        <end position="172"/>
    </location>
</feature>
<dbReference type="PANTHER" id="PTHR37173:SF1">
    <property type="entry name" value="PROLINE-RICH FAMILY PROTEIN"/>
    <property type="match status" value="1"/>
</dbReference>
<feature type="compositionally biased region" description="Basic and acidic residues" evidence="1">
    <location>
        <begin position="10"/>
        <end position="19"/>
    </location>
</feature>